<dbReference type="PANTHER" id="PTHR43095:SF2">
    <property type="entry name" value="GLUCONOKINASE"/>
    <property type="match status" value="1"/>
</dbReference>
<evidence type="ECO:0000259" key="4">
    <source>
        <dbReference type="Pfam" id="PF00370"/>
    </source>
</evidence>
<dbReference type="Gene3D" id="3.30.420.40">
    <property type="match status" value="2"/>
</dbReference>
<evidence type="ECO:0000256" key="1">
    <source>
        <dbReference type="ARBA" id="ARBA00009156"/>
    </source>
</evidence>
<dbReference type="GO" id="GO:0005975">
    <property type="term" value="P:carbohydrate metabolic process"/>
    <property type="evidence" value="ECO:0007669"/>
    <property type="project" value="InterPro"/>
</dbReference>
<evidence type="ECO:0000313" key="5">
    <source>
        <dbReference type="EMBL" id="VBB40658.1"/>
    </source>
</evidence>
<dbReference type="EMBL" id="UPXP01000025">
    <property type="protein sequence ID" value="VBB40658.1"/>
    <property type="molecule type" value="Genomic_DNA"/>
</dbReference>
<dbReference type="InterPro" id="IPR043129">
    <property type="entry name" value="ATPase_NBD"/>
</dbReference>
<dbReference type="PIRSF" id="PIRSF000538">
    <property type="entry name" value="GlpK"/>
    <property type="match status" value="1"/>
</dbReference>
<reference evidence="5" key="1">
    <citation type="submission" date="2018-07" db="EMBL/GenBank/DDBJ databases">
        <authorList>
            <consortium name="Genoscope - CEA"/>
            <person name="William W."/>
        </authorList>
    </citation>
    <scope>NUCLEOTIDE SEQUENCE</scope>
    <source>
        <strain evidence="5">IK1</strain>
    </source>
</reference>
<name>A0A652ZXX8_9SPIR</name>
<accession>A0A652ZXX8</accession>
<dbReference type="Pfam" id="PF00370">
    <property type="entry name" value="FGGY_N"/>
    <property type="match status" value="1"/>
</dbReference>
<organism evidence="5">
    <name type="scientific">uncultured Spirochaetota bacterium</name>
    <dbReference type="NCBI Taxonomy" id="460511"/>
    <lineage>
        <taxon>Bacteria</taxon>
        <taxon>Pseudomonadati</taxon>
        <taxon>Spirochaetota</taxon>
        <taxon>environmental samples</taxon>
    </lineage>
</organism>
<keyword evidence="2" id="KW-0808">Transferase</keyword>
<keyword evidence="3 5" id="KW-0418">Kinase</keyword>
<dbReference type="InterPro" id="IPR018484">
    <property type="entry name" value="FGGY_N"/>
</dbReference>
<dbReference type="SUPFAM" id="SSF53067">
    <property type="entry name" value="Actin-like ATPase domain"/>
    <property type="match status" value="2"/>
</dbReference>
<evidence type="ECO:0000256" key="3">
    <source>
        <dbReference type="ARBA" id="ARBA00022777"/>
    </source>
</evidence>
<dbReference type="InterPro" id="IPR050406">
    <property type="entry name" value="FGGY_Carb_Kinase"/>
</dbReference>
<sequence length="450" mass="49869">MKKIMAVDIGTQSLKTSIYNDSLECLERHKVPYSPTTSSDNRVEIDAEIYWRAFVSCCRQLANKDVSGLVFSTLCPSLLLMDDKGVALTPVILHLDRRSKKESKWIMDTIGGETFRNITGNLPIPGGISITSMLWIKNQQGGAIPEGAVFGHVETFFMKRLTGEFYIDPSNASFTGLYETLAYSDWSTELLEKTGIKRNNLPKVLDSLSIAGLLLPSVAEETGLPTDLPVVIGANDTTCATAGAGIREPGMLLNTSGTVEVLVLCTDKPIVGPNHLIRTHAYKNRWLVMRTLGAGGASIEWFRNNFCKDLSYDKFYSDYLPAVLSKDENRVVEFAPYLTGDRHKLEPLKASFSNVTIDSSRDDFLYAVIRSNVNFLFSILPEWKRHTFVGDKIYHVGGGAGEAYTDFKRSVLKDYRIEQIGETAEKGAAIIGFEALGISLRHTIYKGGDY</sequence>
<dbReference type="CDD" id="cd00366">
    <property type="entry name" value="ASKHA_NBD_FGGY"/>
    <property type="match status" value="1"/>
</dbReference>
<protein>
    <submittedName>
        <fullName evidence="5">Putative Carbohydrate kinase, FGGY</fullName>
    </submittedName>
</protein>
<dbReference type="PANTHER" id="PTHR43095">
    <property type="entry name" value="SUGAR KINASE"/>
    <property type="match status" value="1"/>
</dbReference>
<dbReference type="InterPro" id="IPR000577">
    <property type="entry name" value="Carb_kinase_FGGY"/>
</dbReference>
<dbReference type="AlphaFoldDB" id="A0A652ZXX8"/>
<gene>
    <name evidence="5" type="ORF">TRIP_E310026</name>
</gene>
<proteinExistence type="inferred from homology"/>
<evidence type="ECO:0000256" key="2">
    <source>
        <dbReference type="ARBA" id="ARBA00022679"/>
    </source>
</evidence>
<dbReference type="GO" id="GO:0016301">
    <property type="term" value="F:kinase activity"/>
    <property type="evidence" value="ECO:0007669"/>
    <property type="project" value="UniProtKB-KW"/>
</dbReference>
<comment type="similarity">
    <text evidence="1">Belongs to the FGGY kinase family.</text>
</comment>
<feature type="domain" description="Carbohydrate kinase FGGY N-terminal" evidence="4">
    <location>
        <begin position="4"/>
        <end position="242"/>
    </location>
</feature>